<keyword evidence="2" id="KW-1185">Reference proteome</keyword>
<protein>
    <submittedName>
        <fullName evidence="1">Uncharacterized protein</fullName>
    </submittedName>
</protein>
<evidence type="ECO:0000313" key="2">
    <source>
        <dbReference type="Proteomes" id="UP000266841"/>
    </source>
</evidence>
<comment type="caution">
    <text evidence="1">The sequence shown here is derived from an EMBL/GenBank/DDBJ whole genome shotgun (WGS) entry which is preliminary data.</text>
</comment>
<name>K0RF99_THAOC</name>
<accession>K0RF99</accession>
<dbReference type="Proteomes" id="UP000266841">
    <property type="component" value="Unassembled WGS sequence"/>
</dbReference>
<reference evidence="1 2" key="1">
    <citation type="journal article" date="2012" name="Genome Biol.">
        <title>Genome and low-iron response of an oceanic diatom adapted to chronic iron limitation.</title>
        <authorList>
            <person name="Lommer M."/>
            <person name="Specht M."/>
            <person name="Roy A.S."/>
            <person name="Kraemer L."/>
            <person name="Andreson R."/>
            <person name="Gutowska M.A."/>
            <person name="Wolf J."/>
            <person name="Bergner S.V."/>
            <person name="Schilhabel M.B."/>
            <person name="Klostermeier U.C."/>
            <person name="Beiko R.G."/>
            <person name="Rosenstiel P."/>
            <person name="Hippler M."/>
            <person name="Laroche J."/>
        </authorList>
    </citation>
    <scope>NUCLEOTIDE SEQUENCE [LARGE SCALE GENOMIC DNA]</scope>
    <source>
        <strain evidence="1 2">CCMP1005</strain>
    </source>
</reference>
<dbReference type="OrthoDB" id="5951542at2759"/>
<proteinExistence type="predicted"/>
<dbReference type="AlphaFoldDB" id="K0RF99"/>
<organism evidence="1 2">
    <name type="scientific">Thalassiosira oceanica</name>
    <name type="common">Marine diatom</name>
    <dbReference type="NCBI Taxonomy" id="159749"/>
    <lineage>
        <taxon>Eukaryota</taxon>
        <taxon>Sar</taxon>
        <taxon>Stramenopiles</taxon>
        <taxon>Ochrophyta</taxon>
        <taxon>Bacillariophyta</taxon>
        <taxon>Coscinodiscophyceae</taxon>
        <taxon>Thalassiosirophycidae</taxon>
        <taxon>Thalassiosirales</taxon>
        <taxon>Thalassiosiraceae</taxon>
        <taxon>Thalassiosira</taxon>
    </lineage>
</organism>
<feature type="non-terminal residue" evidence="1">
    <location>
        <position position="73"/>
    </location>
</feature>
<evidence type="ECO:0000313" key="1">
    <source>
        <dbReference type="EMBL" id="EJK52403.1"/>
    </source>
</evidence>
<sequence>MFKEIVLQEAQRRVQIARRLKELAGGKWFSSELSELLDALDEEERDATDHLRDVRSTMSLTLLDVSSEVMAKV</sequence>
<dbReference type="EMBL" id="AGNL01039921">
    <property type="protein sequence ID" value="EJK52403.1"/>
    <property type="molecule type" value="Genomic_DNA"/>
</dbReference>
<gene>
    <name evidence="1" type="ORF">THAOC_28323</name>
</gene>